<organism evidence="7 8">
    <name type="scientific">Acidilutibacter cellobiosedens</name>
    <dbReference type="NCBI Taxonomy" id="2507161"/>
    <lineage>
        <taxon>Bacteria</taxon>
        <taxon>Bacillati</taxon>
        <taxon>Bacillota</taxon>
        <taxon>Tissierellia</taxon>
        <taxon>Tissierellales</taxon>
        <taxon>Acidilutibacteraceae</taxon>
        <taxon>Acidilutibacter</taxon>
    </lineage>
</organism>
<dbReference type="Pfam" id="PF00881">
    <property type="entry name" value="Nitroreductase"/>
    <property type="match status" value="1"/>
</dbReference>
<evidence type="ECO:0000256" key="2">
    <source>
        <dbReference type="ARBA" id="ARBA00022630"/>
    </source>
</evidence>
<keyword evidence="8" id="KW-1185">Reference proteome</keyword>
<dbReference type="RefSeq" id="WP_128752289.1">
    <property type="nucleotide sequence ID" value="NZ_CP035282.1"/>
</dbReference>
<dbReference type="KEGG" id="spoa:EQM13_06380"/>
<dbReference type="PANTHER" id="PTHR43425">
    <property type="entry name" value="OXYGEN-INSENSITIVE NADPH NITROREDUCTASE"/>
    <property type="match status" value="1"/>
</dbReference>
<dbReference type="InterPro" id="IPR016446">
    <property type="entry name" value="Flavin_OxRdtase_Frp"/>
</dbReference>
<sequence length="236" mass="26901">MNEVLKQLKERKSVRIFEEKDIPATVKDEVIGAAFEAPTAGNMMFYTIIDVTDPKIKDRLSILCDNQPFIAKAPLMLVFLADCERWYRTYIAADASPRKPSAGDLFLACADALIAAQNTVVAAHSLGLGSCYIGDILENCEQIRELIKLPTYTVPIALVVYGYPTEQQLSRKKPPRFDRSHILHENCYREMKSQELLDMYKKQGSNEIIKDLCNRKYMSDFALEMNRSVAEYLKNF</sequence>
<name>A0A410QBA8_9FIRM</name>
<dbReference type="EMBL" id="CP035282">
    <property type="protein sequence ID" value="QAT61240.1"/>
    <property type="molecule type" value="Genomic_DNA"/>
</dbReference>
<proteinExistence type="inferred from homology"/>
<dbReference type="PIRSF" id="PIRSF005426">
    <property type="entry name" value="Frp"/>
    <property type="match status" value="1"/>
</dbReference>
<evidence type="ECO:0000256" key="4">
    <source>
        <dbReference type="ARBA" id="ARBA00023002"/>
    </source>
</evidence>
<gene>
    <name evidence="7" type="ORF">EQM13_06380</name>
</gene>
<evidence type="ECO:0000313" key="8">
    <source>
        <dbReference type="Proteomes" id="UP000287969"/>
    </source>
</evidence>
<dbReference type="OrthoDB" id="9775805at2"/>
<keyword evidence="3 5" id="KW-0288">FMN</keyword>
<evidence type="ECO:0000313" key="7">
    <source>
        <dbReference type="EMBL" id="QAT61240.1"/>
    </source>
</evidence>
<dbReference type="GO" id="GO:0016491">
    <property type="term" value="F:oxidoreductase activity"/>
    <property type="evidence" value="ECO:0007669"/>
    <property type="project" value="UniProtKB-UniRule"/>
</dbReference>
<dbReference type="InterPro" id="IPR000415">
    <property type="entry name" value="Nitroreductase-like"/>
</dbReference>
<evidence type="ECO:0000259" key="6">
    <source>
        <dbReference type="Pfam" id="PF00881"/>
    </source>
</evidence>
<accession>A0A410QBA8</accession>
<keyword evidence="5" id="KW-0521">NADP</keyword>
<evidence type="ECO:0000256" key="1">
    <source>
        <dbReference type="ARBA" id="ARBA00008366"/>
    </source>
</evidence>
<reference evidence="8" key="1">
    <citation type="submission" date="2019-01" db="EMBL/GenBank/DDBJ databases">
        <title>Draft genomes of a novel of Sporanaerobacter strains.</title>
        <authorList>
            <person name="Ma S."/>
        </authorList>
    </citation>
    <scope>NUCLEOTIDE SEQUENCE [LARGE SCALE GENOMIC DNA]</scope>
    <source>
        <strain evidence="8">NJN-17</strain>
    </source>
</reference>
<keyword evidence="2 5" id="KW-0285">Flavoprotein</keyword>
<dbReference type="AlphaFoldDB" id="A0A410QBA8"/>
<feature type="domain" description="Nitroreductase" evidence="6">
    <location>
        <begin position="8"/>
        <end position="163"/>
    </location>
</feature>
<dbReference type="InterPro" id="IPR029479">
    <property type="entry name" value="Nitroreductase"/>
</dbReference>
<dbReference type="SUPFAM" id="SSF55469">
    <property type="entry name" value="FMN-dependent nitroreductase-like"/>
    <property type="match status" value="1"/>
</dbReference>
<evidence type="ECO:0000256" key="3">
    <source>
        <dbReference type="ARBA" id="ARBA00022643"/>
    </source>
</evidence>
<protein>
    <submittedName>
        <fullName evidence="7">Nitroreductase</fullName>
    </submittedName>
</protein>
<dbReference type="Gene3D" id="3.40.109.10">
    <property type="entry name" value="NADH Oxidase"/>
    <property type="match status" value="1"/>
</dbReference>
<keyword evidence="4 5" id="KW-0560">Oxidoreductase</keyword>
<dbReference type="Proteomes" id="UP000287969">
    <property type="component" value="Chromosome"/>
</dbReference>
<dbReference type="PANTHER" id="PTHR43425:SF2">
    <property type="entry name" value="OXYGEN-INSENSITIVE NADPH NITROREDUCTASE"/>
    <property type="match status" value="1"/>
</dbReference>
<evidence type="ECO:0000256" key="5">
    <source>
        <dbReference type="PIRNR" id="PIRNR005426"/>
    </source>
</evidence>
<comment type="similarity">
    <text evidence="1 5">Belongs to the flavin oxidoreductase frp family.</text>
</comment>